<dbReference type="EMBL" id="BAAAVI010000014">
    <property type="protein sequence ID" value="GAA2865537.1"/>
    <property type="molecule type" value="Genomic_DNA"/>
</dbReference>
<sequence>MPAIRGTDATVVGQLAARGANKITVTPGSDEAVEALLLPYTVVLDKRRTVCASSDCSVEQLRKALGKGDVLFAKVTIKDGAVVQIEDIDVKK</sequence>
<keyword evidence="2" id="KW-1185">Reference proteome</keyword>
<proteinExistence type="predicted"/>
<protein>
    <submittedName>
        <fullName evidence="1">Uncharacterized protein</fullName>
    </submittedName>
</protein>
<dbReference type="Proteomes" id="UP001500831">
    <property type="component" value="Unassembled WGS sequence"/>
</dbReference>
<evidence type="ECO:0000313" key="1">
    <source>
        <dbReference type="EMBL" id="GAA2865537.1"/>
    </source>
</evidence>
<evidence type="ECO:0000313" key="2">
    <source>
        <dbReference type="Proteomes" id="UP001500831"/>
    </source>
</evidence>
<reference evidence="2" key="1">
    <citation type="journal article" date="2019" name="Int. J. Syst. Evol. Microbiol.">
        <title>The Global Catalogue of Microorganisms (GCM) 10K type strain sequencing project: providing services to taxonomists for standard genome sequencing and annotation.</title>
        <authorList>
            <consortium name="The Broad Institute Genomics Platform"/>
            <consortium name="The Broad Institute Genome Sequencing Center for Infectious Disease"/>
            <person name="Wu L."/>
            <person name="Ma J."/>
        </authorList>
    </citation>
    <scope>NUCLEOTIDE SEQUENCE [LARGE SCALE GENOMIC DNA]</scope>
    <source>
        <strain evidence="2">JCM 6242</strain>
    </source>
</reference>
<gene>
    <name evidence="1" type="ORF">GCM10010517_24900</name>
</gene>
<organism evidence="1 2">
    <name type="scientific">Streptosporangium fragile</name>
    <dbReference type="NCBI Taxonomy" id="46186"/>
    <lineage>
        <taxon>Bacteria</taxon>
        <taxon>Bacillati</taxon>
        <taxon>Actinomycetota</taxon>
        <taxon>Actinomycetes</taxon>
        <taxon>Streptosporangiales</taxon>
        <taxon>Streptosporangiaceae</taxon>
        <taxon>Streptosporangium</taxon>
    </lineage>
</organism>
<name>A0ABP6IBH5_9ACTN</name>
<comment type="caution">
    <text evidence="1">The sequence shown here is derived from an EMBL/GenBank/DDBJ whole genome shotgun (WGS) entry which is preliminary data.</text>
</comment>
<accession>A0ABP6IBH5</accession>